<keyword evidence="1" id="KW-1133">Transmembrane helix</keyword>
<accession>A0ABQ6MUJ6</accession>
<keyword evidence="1" id="KW-0472">Membrane</keyword>
<feature type="transmembrane region" description="Helical" evidence="1">
    <location>
        <begin position="212"/>
        <end position="232"/>
    </location>
</feature>
<name>A0ABQ6MUJ6_9STRA</name>
<evidence type="ECO:0000313" key="2">
    <source>
        <dbReference type="EMBL" id="GMI32781.1"/>
    </source>
</evidence>
<comment type="caution">
    <text evidence="2">The sequence shown here is derived from an EMBL/GenBank/DDBJ whole genome shotgun (WGS) entry which is preliminary data.</text>
</comment>
<feature type="transmembrane region" description="Helical" evidence="1">
    <location>
        <begin position="169"/>
        <end position="189"/>
    </location>
</feature>
<dbReference type="Pfam" id="PF02672">
    <property type="entry name" value="CP12"/>
    <property type="match status" value="1"/>
</dbReference>
<reference evidence="2 3" key="1">
    <citation type="journal article" date="2023" name="Commun. Biol.">
        <title>Genome analysis of Parmales, the sister group of diatoms, reveals the evolutionary specialization of diatoms from phago-mixotrophs to photoautotrophs.</title>
        <authorList>
            <person name="Ban H."/>
            <person name="Sato S."/>
            <person name="Yoshikawa S."/>
            <person name="Yamada K."/>
            <person name="Nakamura Y."/>
            <person name="Ichinomiya M."/>
            <person name="Sato N."/>
            <person name="Blanc-Mathieu R."/>
            <person name="Endo H."/>
            <person name="Kuwata A."/>
            <person name="Ogata H."/>
        </authorList>
    </citation>
    <scope>NUCLEOTIDE SEQUENCE [LARGE SCALE GENOMIC DNA]</scope>
</reference>
<organism evidence="2 3">
    <name type="scientific">Tetraparma gracilis</name>
    <dbReference type="NCBI Taxonomy" id="2962635"/>
    <lineage>
        <taxon>Eukaryota</taxon>
        <taxon>Sar</taxon>
        <taxon>Stramenopiles</taxon>
        <taxon>Ochrophyta</taxon>
        <taxon>Bolidophyceae</taxon>
        <taxon>Parmales</taxon>
        <taxon>Triparmaceae</taxon>
        <taxon>Tetraparma</taxon>
    </lineage>
</organism>
<gene>
    <name evidence="2" type="ORF">TeGR_g3036</name>
</gene>
<dbReference type="Proteomes" id="UP001165060">
    <property type="component" value="Unassembled WGS sequence"/>
</dbReference>
<evidence type="ECO:0000256" key="1">
    <source>
        <dbReference type="SAM" id="Phobius"/>
    </source>
</evidence>
<proteinExistence type="predicted"/>
<evidence type="ECO:0000313" key="3">
    <source>
        <dbReference type="Proteomes" id="UP001165060"/>
    </source>
</evidence>
<feature type="transmembrane region" description="Helical" evidence="1">
    <location>
        <begin position="65"/>
        <end position="86"/>
    </location>
</feature>
<protein>
    <submittedName>
        <fullName evidence="2">Uncharacterized protein</fullName>
    </submittedName>
</protein>
<dbReference type="EMBL" id="BRYB01000558">
    <property type="protein sequence ID" value="GMI32781.1"/>
    <property type="molecule type" value="Genomic_DNA"/>
</dbReference>
<keyword evidence="3" id="KW-1185">Reference proteome</keyword>
<keyword evidence="1" id="KW-0812">Transmembrane</keyword>
<sequence>MGELDREYVWFRPMMDTIAQRLLESVGWGLKMRLYTGAGLSTLDLLSDLYMVYTYATTGQQGTALSLSIMVGLCLLLQLGVVWGQARKAPGRVILKEMLIVLSGIAPGIHSMRVARGAKQSEYAAMDPELELTFTRGIEMVLESIPGCVLQLHAFLPTLKAAGGYDKRALASIIVSALTTGFSAATISFDFDVNPKRRKDEPAFYGYIPDSASARTMVFGCMVINGALLLLVRSASTALLAMVGAKYVAAYYVGDMAAEAAFGKGAPEAVLAWSEVEDVAASARAPDMSAQSEECDIESEACVDYHEKVAELEKLIKSQTGAFERMKKLAGEVYAVPRAVKMVAATPSSGTKFTPFAATVLETSIKEAKAATAKFGATSPEAAIAWEDVEELSSSSNAAAVQPALGDECLLELQEACEAMEELQAKILREQGMI</sequence>